<dbReference type="EMBL" id="JADFFL010000006">
    <property type="protein sequence ID" value="MBE9663515.1"/>
    <property type="molecule type" value="Genomic_DNA"/>
</dbReference>
<feature type="compositionally biased region" description="Basic and acidic residues" evidence="1">
    <location>
        <begin position="28"/>
        <end position="38"/>
    </location>
</feature>
<feature type="region of interest" description="Disordered" evidence="1">
    <location>
        <begin position="24"/>
        <end position="52"/>
    </location>
</feature>
<feature type="signal peptide" evidence="2">
    <location>
        <begin position="1"/>
        <end position="21"/>
    </location>
</feature>
<dbReference type="PROSITE" id="PS51257">
    <property type="entry name" value="PROKAR_LIPOPROTEIN"/>
    <property type="match status" value="1"/>
</dbReference>
<feature type="chain" id="PRO_5037519613" evidence="2">
    <location>
        <begin position="22"/>
        <end position="199"/>
    </location>
</feature>
<reference evidence="4" key="1">
    <citation type="submission" date="2020-10" db="EMBL/GenBank/DDBJ databases">
        <title>Mucilaginibacter mali sp. nov., isolated from rhizosphere soil of apple orchard.</title>
        <authorList>
            <person name="Lee J.-S."/>
            <person name="Kim H.S."/>
            <person name="Kim J.-S."/>
        </authorList>
    </citation>
    <scope>NUCLEOTIDE SEQUENCE</scope>
    <source>
        <strain evidence="4">KCTC 22746</strain>
    </source>
</reference>
<evidence type="ECO:0000256" key="1">
    <source>
        <dbReference type="SAM" id="MobiDB-lite"/>
    </source>
</evidence>
<dbReference type="Proteomes" id="UP000622475">
    <property type="component" value="Unassembled WGS sequence"/>
</dbReference>
<dbReference type="Gene3D" id="1.20.1260.10">
    <property type="match status" value="1"/>
</dbReference>
<proteinExistence type="predicted"/>
<protein>
    <submittedName>
        <fullName evidence="4">DUF4142 domain-containing protein</fullName>
    </submittedName>
</protein>
<dbReference type="PANTHER" id="PTHR38593">
    <property type="entry name" value="BLR2558 PROTEIN"/>
    <property type="match status" value="1"/>
</dbReference>
<name>A0A929PYJ7_9SPHI</name>
<organism evidence="4 5">
    <name type="scientific">Mucilaginibacter myungsuensis</name>
    <dbReference type="NCBI Taxonomy" id="649104"/>
    <lineage>
        <taxon>Bacteria</taxon>
        <taxon>Pseudomonadati</taxon>
        <taxon>Bacteroidota</taxon>
        <taxon>Sphingobacteriia</taxon>
        <taxon>Sphingobacteriales</taxon>
        <taxon>Sphingobacteriaceae</taxon>
        <taxon>Mucilaginibacter</taxon>
    </lineage>
</organism>
<dbReference type="Pfam" id="PF13628">
    <property type="entry name" value="DUF4142"/>
    <property type="match status" value="1"/>
</dbReference>
<evidence type="ECO:0000313" key="4">
    <source>
        <dbReference type="EMBL" id="MBE9663515.1"/>
    </source>
</evidence>
<dbReference type="RefSeq" id="WP_194112743.1">
    <property type="nucleotide sequence ID" value="NZ_JADFFL010000006.1"/>
</dbReference>
<comment type="caution">
    <text evidence="4">The sequence shown here is derived from an EMBL/GenBank/DDBJ whole genome shotgun (WGS) entry which is preliminary data.</text>
</comment>
<dbReference type="AlphaFoldDB" id="A0A929PYJ7"/>
<feature type="domain" description="DUF4142" evidence="3">
    <location>
        <begin position="58"/>
        <end position="190"/>
    </location>
</feature>
<keyword evidence="2" id="KW-0732">Signal</keyword>
<dbReference type="InterPro" id="IPR025419">
    <property type="entry name" value="DUF4142"/>
</dbReference>
<accession>A0A929PYJ7</accession>
<evidence type="ECO:0000259" key="3">
    <source>
        <dbReference type="Pfam" id="PF13628"/>
    </source>
</evidence>
<evidence type="ECO:0000256" key="2">
    <source>
        <dbReference type="SAM" id="SignalP"/>
    </source>
</evidence>
<dbReference type="InterPro" id="IPR012347">
    <property type="entry name" value="Ferritin-like"/>
</dbReference>
<keyword evidence="5" id="KW-1185">Reference proteome</keyword>
<sequence>MKKITYLMTMLAAAWMIQGCGGSSTTTDKADSANEAKADTSAMADSAGTNPGITVEESDAKFAVDAANGGMAEVALAKLALQKSANAQVKEFANMMIADHGKANEELMALAKAKNITLPATVSEDKQKEADDMAKKMGNDFDKAYADAMVKDHEKTVKMFEHQATVAKDPDLKAFVDKTLPTLKMHTEHIAGINQYLNK</sequence>
<evidence type="ECO:0000313" key="5">
    <source>
        <dbReference type="Proteomes" id="UP000622475"/>
    </source>
</evidence>
<dbReference type="PANTHER" id="PTHR38593:SF1">
    <property type="entry name" value="BLR2558 PROTEIN"/>
    <property type="match status" value="1"/>
</dbReference>
<gene>
    <name evidence="4" type="ORF">IRJ16_16630</name>
</gene>